<organism evidence="1 2">
    <name type="scientific">Lophiotrema nucula</name>
    <dbReference type="NCBI Taxonomy" id="690887"/>
    <lineage>
        <taxon>Eukaryota</taxon>
        <taxon>Fungi</taxon>
        <taxon>Dikarya</taxon>
        <taxon>Ascomycota</taxon>
        <taxon>Pezizomycotina</taxon>
        <taxon>Dothideomycetes</taxon>
        <taxon>Pleosporomycetidae</taxon>
        <taxon>Pleosporales</taxon>
        <taxon>Lophiotremataceae</taxon>
        <taxon>Lophiotrema</taxon>
    </lineage>
</organism>
<accession>A0A6A5Z543</accession>
<name>A0A6A5Z543_9PLEO</name>
<evidence type="ECO:0000313" key="2">
    <source>
        <dbReference type="Proteomes" id="UP000799770"/>
    </source>
</evidence>
<gene>
    <name evidence="1" type="ORF">BDV96DRAFT_577108</name>
</gene>
<evidence type="ECO:0000313" key="1">
    <source>
        <dbReference type="EMBL" id="KAF2114609.1"/>
    </source>
</evidence>
<sequence length="60" mass="7042">MSNHLRTTRLTEAGVYSHSHSKLLRDWLTSSRVYWSVHARVRSFYGRINAQKLCLYTDGD</sequence>
<protein>
    <submittedName>
        <fullName evidence="1">Uncharacterized protein</fullName>
    </submittedName>
</protein>
<dbReference type="Proteomes" id="UP000799770">
    <property type="component" value="Unassembled WGS sequence"/>
</dbReference>
<reference evidence="1" key="1">
    <citation type="journal article" date="2020" name="Stud. Mycol.">
        <title>101 Dothideomycetes genomes: a test case for predicting lifestyles and emergence of pathogens.</title>
        <authorList>
            <person name="Haridas S."/>
            <person name="Albert R."/>
            <person name="Binder M."/>
            <person name="Bloem J."/>
            <person name="Labutti K."/>
            <person name="Salamov A."/>
            <person name="Andreopoulos B."/>
            <person name="Baker S."/>
            <person name="Barry K."/>
            <person name="Bills G."/>
            <person name="Bluhm B."/>
            <person name="Cannon C."/>
            <person name="Castanera R."/>
            <person name="Culley D."/>
            <person name="Daum C."/>
            <person name="Ezra D."/>
            <person name="Gonzalez J."/>
            <person name="Henrissat B."/>
            <person name="Kuo A."/>
            <person name="Liang C."/>
            <person name="Lipzen A."/>
            <person name="Lutzoni F."/>
            <person name="Magnuson J."/>
            <person name="Mondo S."/>
            <person name="Nolan M."/>
            <person name="Ohm R."/>
            <person name="Pangilinan J."/>
            <person name="Park H.-J."/>
            <person name="Ramirez L."/>
            <person name="Alfaro M."/>
            <person name="Sun H."/>
            <person name="Tritt A."/>
            <person name="Yoshinaga Y."/>
            <person name="Zwiers L.-H."/>
            <person name="Turgeon B."/>
            <person name="Goodwin S."/>
            <person name="Spatafora J."/>
            <person name="Crous P."/>
            <person name="Grigoriev I."/>
        </authorList>
    </citation>
    <scope>NUCLEOTIDE SEQUENCE</scope>
    <source>
        <strain evidence="1">CBS 627.86</strain>
    </source>
</reference>
<proteinExistence type="predicted"/>
<dbReference type="AlphaFoldDB" id="A0A6A5Z543"/>
<keyword evidence="2" id="KW-1185">Reference proteome</keyword>
<dbReference type="EMBL" id="ML977325">
    <property type="protein sequence ID" value="KAF2114609.1"/>
    <property type="molecule type" value="Genomic_DNA"/>
</dbReference>